<dbReference type="RefSeq" id="WP_136352677.1">
    <property type="nucleotide sequence ID" value="NZ_CP046266.1"/>
</dbReference>
<evidence type="ECO:0000256" key="1">
    <source>
        <dbReference type="ARBA" id="ARBA00022801"/>
    </source>
</evidence>
<dbReference type="SUPFAM" id="SSF56784">
    <property type="entry name" value="HAD-like"/>
    <property type="match status" value="1"/>
</dbReference>
<evidence type="ECO:0000313" key="4">
    <source>
        <dbReference type="Proteomes" id="UP000310334"/>
    </source>
</evidence>
<dbReference type="Proteomes" id="UP000310334">
    <property type="component" value="Unassembled WGS sequence"/>
</dbReference>
<accession>A0A4V3WFQ6</accession>
<dbReference type="NCBIfam" id="TIGR01549">
    <property type="entry name" value="HAD-SF-IA-v1"/>
    <property type="match status" value="1"/>
</dbReference>
<dbReference type="InterPro" id="IPR050155">
    <property type="entry name" value="HAD-like_hydrolase_sf"/>
</dbReference>
<comment type="caution">
    <text evidence="3">The sequence shown here is derived from an EMBL/GenBank/DDBJ whole genome shotgun (WGS) entry which is preliminary data.</text>
</comment>
<sequence length="209" mass="23695">MIDSIIFDLDGTLWDTTHIGAQFWSEAASNYHLPVQVTGDQLKGLYGLPVDIIAKKLFPDAAKEVLQAIMRESSEKQCQYLEKEGGILFPRLLETLNELKKNYRLFIVSNCEEGYIQSFIKVNQLEGYFEDFEYPGRTGLSKADNIRIVIDRNQLNNPVYVGDTALDAASAKEADIPFVYARYGFGHVEKFDDVIDSLNELNQLSLLKD</sequence>
<protein>
    <submittedName>
        <fullName evidence="3">HAD family hydrolase</fullName>
    </submittedName>
</protein>
<dbReference type="PANTHER" id="PTHR43434:SF1">
    <property type="entry name" value="PHOSPHOGLYCOLATE PHOSPHATASE"/>
    <property type="match status" value="1"/>
</dbReference>
<keyword evidence="2" id="KW-0460">Magnesium</keyword>
<reference evidence="3 4" key="1">
    <citation type="submission" date="2019-04" db="EMBL/GenBank/DDBJ databases">
        <title>Bacillus sediminilitoris sp. nov., isolated from a tidal flat sediment on the East China Sea.</title>
        <authorList>
            <person name="Wei Y."/>
            <person name="Mao H."/>
            <person name="Fang J."/>
        </authorList>
    </citation>
    <scope>NUCLEOTIDE SEQUENCE [LARGE SCALE GENOMIC DNA]</scope>
    <source>
        <strain evidence="3 4">DSL-17</strain>
    </source>
</reference>
<dbReference type="SFLD" id="SFLDG01129">
    <property type="entry name" value="C1.5:_HAD__Beta-PGM__Phosphata"/>
    <property type="match status" value="1"/>
</dbReference>
<evidence type="ECO:0000256" key="2">
    <source>
        <dbReference type="ARBA" id="ARBA00022842"/>
    </source>
</evidence>
<dbReference type="Pfam" id="PF13419">
    <property type="entry name" value="HAD_2"/>
    <property type="match status" value="1"/>
</dbReference>
<dbReference type="InterPro" id="IPR036412">
    <property type="entry name" value="HAD-like_sf"/>
</dbReference>
<name>A0A4V3WFQ6_9BACI</name>
<dbReference type="Gene3D" id="1.10.150.240">
    <property type="entry name" value="Putative phosphatase, domain 2"/>
    <property type="match status" value="1"/>
</dbReference>
<proteinExistence type="predicted"/>
<dbReference type="InterPro" id="IPR041492">
    <property type="entry name" value="HAD_2"/>
</dbReference>
<dbReference type="InterPro" id="IPR023214">
    <property type="entry name" value="HAD_sf"/>
</dbReference>
<keyword evidence="1 3" id="KW-0378">Hydrolase</keyword>
<dbReference type="Gene3D" id="3.40.50.1000">
    <property type="entry name" value="HAD superfamily/HAD-like"/>
    <property type="match status" value="1"/>
</dbReference>
<dbReference type="InterPro" id="IPR023198">
    <property type="entry name" value="PGP-like_dom2"/>
</dbReference>
<evidence type="ECO:0000313" key="3">
    <source>
        <dbReference type="EMBL" id="THF81103.1"/>
    </source>
</evidence>
<dbReference type="SFLD" id="SFLDS00003">
    <property type="entry name" value="Haloacid_Dehalogenase"/>
    <property type="match status" value="1"/>
</dbReference>
<organism evidence="3 4">
    <name type="scientific">Metabacillus sediminilitoris</name>
    <dbReference type="NCBI Taxonomy" id="2567941"/>
    <lineage>
        <taxon>Bacteria</taxon>
        <taxon>Bacillati</taxon>
        <taxon>Bacillota</taxon>
        <taxon>Bacilli</taxon>
        <taxon>Bacillales</taxon>
        <taxon>Bacillaceae</taxon>
        <taxon>Metabacillus</taxon>
    </lineage>
</organism>
<keyword evidence="4" id="KW-1185">Reference proteome</keyword>
<dbReference type="GO" id="GO:0006281">
    <property type="term" value="P:DNA repair"/>
    <property type="evidence" value="ECO:0007669"/>
    <property type="project" value="TreeGrafter"/>
</dbReference>
<dbReference type="InterPro" id="IPR006439">
    <property type="entry name" value="HAD-SF_hydro_IA"/>
</dbReference>
<gene>
    <name evidence="3" type="ORF">E6W99_08070</name>
</gene>
<dbReference type="GO" id="GO:0008967">
    <property type="term" value="F:phosphoglycolate phosphatase activity"/>
    <property type="evidence" value="ECO:0007669"/>
    <property type="project" value="TreeGrafter"/>
</dbReference>
<dbReference type="OrthoDB" id="9792518at2"/>
<dbReference type="EMBL" id="SSNT01000005">
    <property type="protein sequence ID" value="THF81103.1"/>
    <property type="molecule type" value="Genomic_DNA"/>
</dbReference>
<dbReference type="PANTHER" id="PTHR43434">
    <property type="entry name" value="PHOSPHOGLYCOLATE PHOSPHATASE"/>
    <property type="match status" value="1"/>
</dbReference>
<dbReference type="AlphaFoldDB" id="A0A4V3WFQ6"/>